<dbReference type="Pfam" id="PF09937">
    <property type="entry name" value="DUF2169"/>
    <property type="match status" value="1"/>
</dbReference>
<feature type="domain" description="DUF2169" evidence="1">
    <location>
        <begin position="2"/>
        <end position="264"/>
    </location>
</feature>
<dbReference type="Proteomes" id="UP000217257">
    <property type="component" value="Chromosome"/>
</dbReference>
<evidence type="ECO:0000259" key="1">
    <source>
        <dbReference type="Pfam" id="PF09937"/>
    </source>
</evidence>
<dbReference type="RefSeq" id="WP_232536993.1">
    <property type="nucleotide sequence ID" value="NZ_CP022098.1"/>
</dbReference>
<dbReference type="AlphaFoldDB" id="A0A250JDV9"/>
<dbReference type="EMBL" id="CP022098">
    <property type="protein sequence ID" value="ATB41571.1"/>
    <property type="molecule type" value="Genomic_DNA"/>
</dbReference>
<dbReference type="InterPro" id="IPR018683">
    <property type="entry name" value="DUF2169"/>
</dbReference>
<dbReference type="KEGG" id="cfus:CYFUS_007037"/>
<evidence type="ECO:0000313" key="2">
    <source>
        <dbReference type="EMBL" id="ATB41571.1"/>
    </source>
</evidence>
<organism evidence="2 3">
    <name type="scientific">Cystobacter fuscus</name>
    <dbReference type="NCBI Taxonomy" id="43"/>
    <lineage>
        <taxon>Bacteria</taxon>
        <taxon>Pseudomonadati</taxon>
        <taxon>Myxococcota</taxon>
        <taxon>Myxococcia</taxon>
        <taxon>Myxococcales</taxon>
        <taxon>Cystobacterineae</taxon>
        <taxon>Archangiaceae</taxon>
        <taxon>Cystobacter</taxon>
    </lineage>
</organism>
<accession>A0A250JDV9</accession>
<evidence type="ECO:0000313" key="3">
    <source>
        <dbReference type="Proteomes" id="UP000217257"/>
    </source>
</evidence>
<proteinExistence type="predicted"/>
<gene>
    <name evidence="2" type="ORF">CYFUS_007037</name>
</gene>
<reference evidence="2 3" key="1">
    <citation type="submission" date="2017-06" db="EMBL/GenBank/DDBJ databases">
        <title>Sequencing and comparative analysis of myxobacterial genomes.</title>
        <authorList>
            <person name="Rupp O."/>
            <person name="Goesmann A."/>
            <person name="Sogaard-Andersen L."/>
        </authorList>
    </citation>
    <scope>NUCLEOTIDE SEQUENCE [LARGE SCALE GENOMIC DNA]</scope>
    <source>
        <strain evidence="2 3">DSM 52655</strain>
    </source>
</reference>
<sequence length="290" mass="32104">MSLADEYHGKPEHSSVLRALDLAPFKPATDILLSGFAYAQGRAKKDVLVALRLGGLTKGVQVVGERVWDRTFGMATISSPRAFERMELTYERAFGGTDLSHPEHPERCEENPIGRGFRAARSKLPLEGMPLPNLEDPLAPIGSPSDRPTPRAFGPLAPHWHPRALHAGTYDKAWERETMPLLPADFDERFFQVAPPDQILPSYVQGGEPVKVVGATPEGVLEFSLPRVRLEVVVKVGPARETPLCPCDTVSIECEQKRLVLVWRARFDVHGRIPSVQWIKVQHAGGPHAR</sequence>
<name>A0A250JDV9_9BACT</name>
<protein>
    <recommendedName>
        <fullName evidence="1">DUF2169 domain-containing protein</fullName>
    </recommendedName>
</protein>